<gene>
    <name evidence="1" type="ORF">KOF26_06745</name>
</gene>
<proteinExistence type="predicted"/>
<evidence type="ECO:0008006" key="3">
    <source>
        <dbReference type="Google" id="ProtNLM"/>
    </source>
</evidence>
<evidence type="ECO:0000313" key="2">
    <source>
        <dbReference type="Proteomes" id="UP000776276"/>
    </source>
</evidence>
<dbReference type="EMBL" id="JAHKRT010000003">
    <property type="protein sequence ID" value="MBU3077563.1"/>
    <property type="molecule type" value="Genomic_DNA"/>
</dbReference>
<accession>A0ABS6BGY3</accession>
<evidence type="ECO:0000313" key="1">
    <source>
        <dbReference type="EMBL" id="MBU3077563.1"/>
    </source>
</evidence>
<dbReference type="Proteomes" id="UP000776276">
    <property type="component" value="Unassembled WGS sequence"/>
</dbReference>
<sequence>MWRVSWDGEGLNCSSGFHTAREALAHAQSLAELGRETAIDSADQRYTVAELARFVRNSKTRS</sequence>
<comment type="caution">
    <text evidence="1">The sequence shown here is derived from an EMBL/GenBank/DDBJ whole genome shotgun (WGS) entry which is preliminary data.</text>
</comment>
<protein>
    <recommendedName>
        <fullName evidence="3">DUF2188 domain-containing protein</fullName>
    </recommendedName>
</protein>
<keyword evidence="2" id="KW-1185">Reference proteome</keyword>
<name>A0ABS6BGY3_9SPHN</name>
<reference evidence="1 2" key="1">
    <citation type="submission" date="2021-06" db="EMBL/GenBank/DDBJ databases">
        <title>Sphingomonas sp. XMGL2, whole genome shotgun sequencing project.</title>
        <authorList>
            <person name="Zhao G."/>
            <person name="Shen L."/>
        </authorList>
    </citation>
    <scope>NUCLEOTIDE SEQUENCE [LARGE SCALE GENOMIC DNA]</scope>
    <source>
        <strain evidence="1 2">XMGL2</strain>
    </source>
</reference>
<organism evidence="1 2">
    <name type="scientific">Sphingomonas quercus</name>
    <dbReference type="NCBI Taxonomy" id="2842451"/>
    <lineage>
        <taxon>Bacteria</taxon>
        <taxon>Pseudomonadati</taxon>
        <taxon>Pseudomonadota</taxon>
        <taxon>Alphaproteobacteria</taxon>
        <taxon>Sphingomonadales</taxon>
        <taxon>Sphingomonadaceae</taxon>
        <taxon>Sphingomonas</taxon>
    </lineage>
</organism>
<dbReference type="RefSeq" id="WP_216322216.1">
    <property type="nucleotide sequence ID" value="NZ_JAHKRT010000003.1"/>
</dbReference>